<evidence type="ECO:0000256" key="2">
    <source>
        <dbReference type="SAM" id="SignalP"/>
    </source>
</evidence>
<name>A0A7M4EBZ8_CROPO</name>
<dbReference type="AlphaFoldDB" id="A0A7M4EBZ8"/>
<keyword evidence="2" id="KW-0732">Signal</keyword>
<organism evidence="3 4">
    <name type="scientific">Crocodylus porosus</name>
    <name type="common">Saltwater crocodile</name>
    <name type="synonym">Estuarine crocodile</name>
    <dbReference type="NCBI Taxonomy" id="8502"/>
    <lineage>
        <taxon>Eukaryota</taxon>
        <taxon>Metazoa</taxon>
        <taxon>Chordata</taxon>
        <taxon>Craniata</taxon>
        <taxon>Vertebrata</taxon>
        <taxon>Euteleostomi</taxon>
        <taxon>Archelosauria</taxon>
        <taxon>Archosauria</taxon>
        <taxon>Crocodylia</taxon>
        <taxon>Longirostres</taxon>
        <taxon>Crocodylidae</taxon>
        <taxon>Crocodylus</taxon>
    </lineage>
</organism>
<dbReference type="OMA" id="NAELYLC"/>
<reference evidence="3" key="2">
    <citation type="submission" date="2025-09" db="UniProtKB">
        <authorList>
            <consortium name="Ensembl"/>
        </authorList>
    </citation>
    <scope>IDENTIFICATION</scope>
</reference>
<dbReference type="InterPro" id="IPR036591">
    <property type="entry name" value="YggU-like_sf"/>
</dbReference>
<evidence type="ECO:0000313" key="3">
    <source>
        <dbReference type="Ensembl" id="ENSCPRP00005006877.1"/>
    </source>
</evidence>
<proteinExistence type="inferred from homology"/>
<dbReference type="PANTHER" id="PTHR13420">
    <property type="entry name" value="UPF0235 PROTEIN C15ORF40"/>
    <property type="match status" value="1"/>
</dbReference>
<comment type="similarity">
    <text evidence="1">Belongs to the UPF0235 family.</text>
</comment>
<dbReference type="GO" id="GO:0005737">
    <property type="term" value="C:cytoplasm"/>
    <property type="evidence" value="ECO:0007669"/>
    <property type="project" value="TreeGrafter"/>
</dbReference>
<protein>
    <submittedName>
        <fullName evidence="3">Uncharacterized protein</fullName>
    </submittedName>
</protein>
<dbReference type="Proteomes" id="UP000594220">
    <property type="component" value="Unplaced"/>
</dbReference>
<dbReference type="Gene3D" id="3.30.1200.10">
    <property type="entry name" value="YggU-like"/>
    <property type="match status" value="1"/>
</dbReference>
<feature type="signal peptide" evidence="2">
    <location>
        <begin position="1"/>
        <end position="16"/>
    </location>
</feature>
<accession>A0A7M4EBZ8</accession>
<feature type="chain" id="PRO_5029846735" evidence="2">
    <location>
        <begin position="17"/>
        <end position="77"/>
    </location>
</feature>
<dbReference type="SUPFAM" id="SSF69786">
    <property type="entry name" value="YggU-like"/>
    <property type="match status" value="1"/>
</dbReference>
<evidence type="ECO:0000256" key="1">
    <source>
        <dbReference type="ARBA" id="ARBA00010364"/>
    </source>
</evidence>
<evidence type="ECO:0000313" key="4">
    <source>
        <dbReference type="Proteomes" id="UP000594220"/>
    </source>
</evidence>
<sequence>MVYLLKGLLYLNYGMATPPSEGEANAELCCYLSSVLEVKKGEAVLDKGAKSCEKVVKILVSMMPDEVLKKLEKEASS</sequence>
<dbReference type="Ensembl" id="ENSCPRT00005008060.1">
    <property type="protein sequence ID" value="ENSCPRP00005006877.1"/>
    <property type="gene ID" value="ENSCPRG00005004898.1"/>
</dbReference>
<dbReference type="Pfam" id="PF02594">
    <property type="entry name" value="DUF167"/>
    <property type="match status" value="1"/>
</dbReference>
<dbReference type="GeneTree" id="ENSGT00960000190193"/>
<dbReference type="PANTHER" id="PTHR13420:SF7">
    <property type="entry name" value="UPF0235 PROTEIN C15ORF40"/>
    <property type="match status" value="1"/>
</dbReference>
<dbReference type="SMART" id="SM01152">
    <property type="entry name" value="DUF167"/>
    <property type="match status" value="1"/>
</dbReference>
<keyword evidence="4" id="KW-1185">Reference proteome</keyword>
<dbReference type="InterPro" id="IPR003746">
    <property type="entry name" value="DUF167"/>
</dbReference>
<reference evidence="3" key="1">
    <citation type="submission" date="2025-08" db="UniProtKB">
        <authorList>
            <consortium name="Ensembl"/>
        </authorList>
    </citation>
    <scope>IDENTIFICATION</scope>
</reference>